<evidence type="ECO:0000313" key="2">
    <source>
        <dbReference type="EMBL" id="OIP99732.1"/>
    </source>
</evidence>
<gene>
    <name evidence="2" type="ORF">AUK40_00550</name>
</gene>
<feature type="transmembrane region" description="Helical" evidence="1">
    <location>
        <begin position="12"/>
        <end position="30"/>
    </location>
</feature>
<comment type="caution">
    <text evidence="2">The sequence shown here is derived from an EMBL/GenBank/DDBJ whole genome shotgun (WGS) entry which is preliminary data.</text>
</comment>
<feature type="transmembrane region" description="Helical" evidence="1">
    <location>
        <begin position="179"/>
        <end position="205"/>
    </location>
</feature>
<protein>
    <submittedName>
        <fullName evidence="2">Uncharacterized protein</fullName>
    </submittedName>
</protein>
<keyword evidence="1" id="KW-1133">Transmembrane helix</keyword>
<dbReference type="STRING" id="1817892.AUK40_00550"/>
<name>A0A1J5IRK8_9BACT</name>
<keyword evidence="1" id="KW-0812">Transmembrane</keyword>
<dbReference type="AlphaFoldDB" id="A0A1J5IRK8"/>
<dbReference type="EMBL" id="MNZT01000010">
    <property type="protein sequence ID" value="OIP99732.1"/>
    <property type="molecule type" value="Genomic_DNA"/>
</dbReference>
<feature type="transmembrane region" description="Helical" evidence="1">
    <location>
        <begin position="50"/>
        <end position="69"/>
    </location>
</feature>
<accession>A0A1J5IRK8</accession>
<keyword evidence="1" id="KW-0472">Membrane</keyword>
<feature type="transmembrane region" description="Helical" evidence="1">
    <location>
        <begin position="138"/>
        <end position="158"/>
    </location>
</feature>
<reference evidence="2 3" key="1">
    <citation type="journal article" date="2016" name="Environ. Microbiol.">
        <title>Genomic resolution of a cold subsurface aquifer community provides metabolic insights for novel microbes adapted to high CO concentrations.</title>
        <authorList>
            <person name="Probst A.J."/>
            <person name="Castelle C.J."/>
            <person name="Singh A."/>
            <person name="Brown C.T."/>
            <person name="Anantharaman K."/>
            <person name="Sharon I."/>
            <person name="Hug L.A."/>
            <person name="Burstein D."/>
            <person name="Emerson J.B."/>
            <person name="Thomas B.C."/>
            <person name="Banfield J.F."/>
        </authorList>
    </citation>
    <scope>NUCLEOTIDE SEQUENCE [LARGE SCALE GENOMIC DNA]</scope>
    <source>
        <strain evidence="2">CG2_30_54_11</strain>
    </source>
</reference>
<organism evidence="2 3">
    <name type="scientific">Candidatus Wirthbacteria bacterium CG2_30_54_11</name>
    <dbReference type="NCBI Taxonomy" id="1817892"/>
    <lineage>
        <taxon>Bacteria</taxon>
        <taxon>Candidatus Wirthbacteria</taxon>
    </lineage>
</organism>
<sequence length="241" mass="27307">MTKSHFSSSRLHLIDLLIRTAIFLFVWYLAGFHRKILFDLGAASLAGIRVYQVLWLAVVLVILHAMLPVPGKNMSSGKLFASRYQPSGPHTPELELKIRDYSRKMAVTARRSVVFFAMLLLVPGALFVVGSIDTVSVILFSLFYLVGDAFCVSIWCPFRNWLAHNKCCNTCSIYSWGPIGVFGPLVFIPGFWTQSLAFLSFLALVQWEYLRIRHPERFFELTNTNLRCSNCTGNRGSCLRT</sequence>
<proteinExistence type="predicted"/>
<evidence type="ECO:0000256" key="1">
    <source>
        <dbReference type="SAM" id="Phobius"/>
    </source>
</evidence>
<feature type="transmembrane region" description="Helical" evidence="1">
    <location>
        <begin position="113"/>
        <end position="132"/>
    </location>
</feature>
<evidence type="ECO:0000313" key="3">
    <source>
        <dbReference type="Proteomes" id="UP000183245"/>
    </source>
</evidence>
<dbReference type="Proteomes" id="UP000183245">
    <property type="component" value="Unassembled WGS sequence"/>
</dbReference>